<dbReference type="RefSeq" id="WP_015336650.1">
    <property type="nucleotide sequence ID" value="NC_020055.1"/>
</dbReference>
<evidence type="ECO:0000313" key="1">
    <source>
        <dbReference type="EMBL" id="CCO24048.1"/>
    </source>
</evidence>
<dbReference type="Proteomes" id="UP000010808">
    <property type="component" value="Chromosome"/>
</dbReference>
<evidence type="ECO:0000313" key="2">
    <source>
        <dbReference type="Proteomes" id="UP000010808"/>
    </source>
</evidence>
<accession>L0RB87</accession>
<name>L0RB87_9BACT</name>
<sequence>MAKTGLLVKLAIKLGDDWKAYQQKESTPEALAFQNGLKDTLGMYKELAEAQDPEAILKAEQIALIQEKEFANSAEMVNSIKPGLIQLEEARQSLELVHDSEAYQKAASTYAGKRKQGGLPLDGFREFVRSHQARLTNRLKADGSHAEKNIFRQRKTNLKVANEAYIKLQRKALGIENAKGISR</sequence>
<dbReference type="HOGENOM" id="CLU_1515535_0_0_7"/>
<keyword evidence="2" id="KW-1185">Reference proteome</keyword>
<organism evidence="1 2">
    <name type="scientific">Maridesulfovibrio hydrothermalis AM13 = DSM 14728</name>
    <dbReference type="NCBI Taxonomy" id="1121451"/>
    <lineage>
        <taxon>Bacteria</taxon>
        <taxon>Pseudomonadati</taxon>
        <taxon>Thermodesulfobacteriota</taxon>
        <taxon>Desulfovibrionia</taxon>
        <taxon>Desulfovibrionales</taxon>
        <taxon>Desulfovibrionaceae</taxon>
        <taxon>Maridesulfovibrio</taxon>
    </lineage>
</organism>
<reference evidence="1 2" key="1">
    <citation type="submission" date="2012-10" db="EMBL/GenBank/DDBJ databases">
        <authorList>
            <person name="Genoscope - CEA"/>
        </authorList>
    </citation>
    <scope>NUCLEOTIDE SEQUENCE [LARGE SCALE GENOMIC DNA]</scope>
    <source>
        <strain evidence="2">AM13 / DSM 14728</strain>
    </source>
</reference>
<dbReference type="KEGG" id="dhy:DESAM_21771"/>
<gene>
    <name evidence="1" type="ORF">DESAM_21771</name>
</gene>
<dbReference type="eggNOG" id="ENOG50334G8">
    <property type="taxonomic scope" value="Bacteria"/>
</dbReference>
<dbReference type="PATRIC" id="fig|1121451.3.peg.2011"/>
<dbReference type="STRING" id="1121451.DESAM_21771"/>
<protein>
    <submittedName>
        <fullName evidence="1">Uncharacterized protein</fullName>
    </submittedName>
</protein>
<dbReference type="EMBL" id="FO203522">
    <property type="protein sequence ID" value="CCO24048.1"/>
    <property type="molecule type" value="Genomic_DNA"/>
</dbReference>
<proteinExistence type="predicted"/>
<dbReference type="AlphaFoldDB" id="L0RB87"/>
<dbReference type="OrthoDB" id="5457964at2"/>